<organism evidence="1 2">
    <name type="scientific">Paenibacillus baekrokdamisoli</name>
    <dbReference type="NCBI Taxonomy" id="1712516"/>
    <lineage>
        <taxon>Bacteria</taxon>
        <taxon>Bacillati</taxon>
        <taxon>Bacillota</taxon>
        <taxon>Bacilli</taxon>
        <taxon>Bacillales</taxon>
        <taxon>Paenibacillaceae</taxon>
        <taxon>Paenibacillus</taxon>
    </lineage>
</organism>
<name>A0A3G9JKQ1_9BACL</name>
<dbReference type="KEGG" id="pbk:Back11_48390"/>
<protein>
    <submittedName>
        <fullName evidence="1">Uncharacterized protein</fullName>
    </submittedName>
</protein>
<dbReference type="AlphaFoldDB" id="A0A3G9JKQ1"/>
<dbReference type="EMBL" id="AP019308">
    <property type="protein sequence ID" value="BBH23494.1"/>
    <property type="molecule type" value="Genomic_DNA"/>
</dbReference>
<evidence type="ECO:0000313" key="2">
    <source>
        <dbReference type="Proteomes" id="UP000275368"/>
    </source>
</evidence>
<dbReference type="Proteomes" id="UP000275368">
    <property type="component" value="Chromosome"/>
</dbReference>
<reference evidence="1 2" key="1">
    <citation type="submission" date="2018-11" db="EMBL/GenBank/DDBJ databases">
        <title>Complete genome sequence of Paenibacillus baekrokdamisoli strain KCTC 33723.</title>
        <authorList>
            <person name="Kang S.W."/>
            <person name="Lee K.C."/>
            <person name="Kim K.K."/>
            <person name="Kim J.S."/>
            <person name="Kim D.S."/>
            <person name="Ko S.H."/>
            <person name="Yang S.H."/>
            <person name="Lee J.S."/>
        </authorList>
    </citation>
    <scope>NUCLEOTIDE SEQUENCE [LARGE SCALE GENOMIC DNA]</scope>
    <source>
        <strain evidence="1 2">KCTC 33723</strain>
    </source>
</reference>
<accession>A0A3G9JKQ1</accession>
<sequence>MVTIVAKCENEKQVMQNRLDPHIVAKSDYEWAEAANCSCSVIVAKSDNESVEGFSWIAEFP</sequence>
<proteinExistence type="predicted"/>
<gene>
    <name evidence="1" type="ORF">Back11_48390</name>
</gene>
<evidence type="ECO:0000313" key="1">
    <source>
        <dbReference type="EMBL" id="BBH23494.1"/>
    </source>
</evidence>
<keyword evidence="2" id="KW-1185">Reference proteome</keyword>